<dbReference type="PROSITE" id="PS51704">
    <property type="entry name" value="GP_PDE"/>
    <property type="match status" value="1"/>
</dbReference>
<protein>
    <submittedName>
        <fullName evidence="3">Glycerophosphoryl diester phosphodiesterase</fullName>
    </submittedName>
</protein>
<accession>A0A3N1XI75</accession>
<dbReference type="GO" id="GO:0008081">
    <property type="term" value="F:phosphoric diester hydrolase activity"/>
    <property type="evidence" value="ECO:0007669"/>
    <property type="project" value="InterPro"/>
</dbReference>
<evidence type="ECO:0000259" key="2">
    <source>
        <dbReference type="PROSITE" id="PS51704"/>
    </source>
</evidence>
<organism evidence="3 4">
    <name type="scientific">Mobilisporobacter senegalensis</name>
    <dbReference type="NCBI Taxonomy" id="1329262"/>
    <lineage>
        <taxon>Bacteria</taxon>
        <taxon>Bacillati</taxon>
        <taxon>Bacillota</taxon>
        <taxon>Clostridia</taxon>
        <taxon>Lachnospirales</taxon>
        <taxon>Lachnospiraceae</taxon>
        <taxon>Mobilisporobacter</taxon>
    </lineage>
</organism>
<dbReference type="Pfam" id="PF03009">
    <property type="entry name" value="GDPD"/>
    <property type="match status" value="1"/>
</dbReference>
<feature type="transmembrane region" description="Helical" evidence="1">
    <location>
        <begin position="6"/>
        <end position="25"/>
    </location>
</feature>
<keyword evidence="4" id="KW-1185">Reference proteome</keyword>
<dbReference type="InterPro" id="IPR017946">
    <property type="entry name" value="PLC-like_Pdiesterase_TIM-brl"/>
</dbReference>
<evidence type="ECO:0000313" key="3">
    <source>
        <dbReference type="EMBL" id="ROR26403.1"/>
    </source>
</evidence>
<dbReference type="Proteomes" id="UP000273083">
    <property type="component" value="Unassembled WGS sequence"/>
</dbReference>
<dbReference type="RefSeq" id="WP_123610111.1">
    <property type="nucleotide sequence ID" value="NZ_RJVG01000008.1"/>
</dbReference>
<feature type="domain" description="GP-PDE" evidence="2">
    <location>
        <begin position="35"/>
        <end position="272"/>
    </location>
</feature>
<dbReference type="PANTHER" id="PTHR46211:SF1">
    <property type="entry name" value="GLYCEROPHOSPHODIESTER PHOSPHODIESTERASE, CYTOPLASMIC"/>
    <property type="match status" value="1"/>
</dbReference>
<evidence type="ECO:0000256" key="1">
    <source>
        <dbReference type="SAM" id="Phobius"/>
    </source>
</evidence>
<comment type="caution">
    <text evidence="3">The sequence shown here is derived from an EMBL/GenBank/DDBJ whole genome shotgun (WGS) entry which is preliminary data.</text>
</comment>
<dbReference type="InterPro" id="IPR030395">
    <property type="entry name" value="GP_PDE_dom"/>
</dbReference>
<gene>
    <name evidence="3" type="ORF">EDD66_108125</name>
</gene>
<dbReference type="OrthoDB" id="384721at2"/>
<dbReference type="EMBL" id="RJVG01000008">
    <property type="protein sequence ID" value="ROR26403.1"/>
    <property type="molecule type" value="Genomic_DNA"/>
</dbReference>
<name>A0A3N1XI75_9FIRM</name>
<evidence type="ECO:0000313" key="4">
    <source>
        <dbReference type="Proteomes" id="UP000273083"/>
    </source>
</evidence>
<dbReference type="AlphaFoldDB" id="A0A3N1XI75"/>
<dbReference type="PANTHER" id="PTHR46211">
    <property type="entry name" value="GLYCEROPHOSPHORYL DIESTER PHOSPHODIESTERASE"/>
    <property type="match status" value="1"/>
</dbReference>
<keyword evidence="1" id="KW-1133">Transmembrane helix</keyword>
<proteinExistence type="predicted"/>
<dbReference type="GO" id="GO:0006629">
    <property type="term" value="P:lipid metabolic process"/>
    <property type="evidence" value="ECO:0007669"/>
    <property type="project" value="InterPro"/>
</dbReference>
<keyword evidence="1" id="KW-0812">Transmembrane</keyword>
<dbReference type="SUPFAM" id="SSF51695">
    <property type="entry name" value="PLC-like phosphodiesterases"/>
    <property type="match status" value="1"/>
</dbReference>
<sequence>MIFYFIGGFIVIVILYLLAIMPRMLNRPDIAPFKGQYYAHRGFHDNFSDAPENSLKAFELAAIKGYGIELDVQLTKDRIPVVFHDYSLKRVCGVNKKVKELTYEELKELKLFRSKERIPLLREALDLIHGRVPLIIELKIPYNPKDTCEKTDEILRKYRGVYCIESFNPLGLIWYKKKHPNILRGQLSTDYFKDKEKGNKFQFFLLQNLLLNFLAKPDFIAYHYIHGKKLSFWICTKVYKAHAFAWTIKSQEALVESQKNFKYFIFDSFIPE</sequence>
<dbReference type="Gene3D" id="3.20.20.190">
    <property type="entry name" value="Phosphatidylinositol (PI) phosphodiesterase"/>
    <property type="match status" value="1"/>
</dbReference>
<keyword evidence="1" id="KW-0472">Membrane</keyword>
<reference evidence="3 4" key="1">
    <citation type="submission" date="2018-11" db="EMBL/GenBank/DDBJ databases">
        <title>Genomic Encyclopedia of Type Strains, Phase IV (KMG-IV): sequencing the most valuable type-strain genomes for metagenomic binning, comparative biology and taxonomic classification.</title>
        <authorList>
            <person name="Goeker M."/>
        </authorList>
    </citation>
    <scope>NUCLEOTIDE SEQUENCE [LARGE SCALE GENOMIC DNA]</scope>
    <source>
        <strain evidence="3 4">DSM 26537</strain>
    </source>
</reference>